<evidence type="ECO:0008006" key="4">
    <source>
        <dbReference type="Google" id="ProtNLM"/>
    </source>
</evidence>
<organism evidence="2 3">
    <name type="scientific">Sphingomonas faeni</name>
    <dbReference type="NCBI Taxonomy" id="185950"/>
    <lineage>
        <taxon>Bacteria</taxon>
        <taxon>Pseudomonadati</taxon>
        <taxon>Pseudomonadota</taxon>
        <taxon>Alphaproteobacteria</taxon>
        <taxon>Sphingomonadales</taxon>
        <taxon>Sphingomonadaceae</taxon>
        <taxon>Sphingomonas</taxon>
    </lineage>
</organism>
<name>A0A2T5TZG4_9SPHN</name>
<gene>
    <name evidence="2" type="ORF">C8J25_10962</name>
</gene>
<evidence type="ECO:0000313" key="2">
    <source>
        <dbReference type="EMBL" id="PTW44634.1"/>
    </source>
</evidence>
<dbReference type="EMBL" id="QAYE01000009">
    <property type="protein sequence ID" value="PTW44634.1"/>
    <property type="molecule type" value="Genomic_DNA"/>
</dbReference>
<reference evidence="2 3" key="1">
    <citation type="submission" date="2018-04" db="EMBL/GenBank/DDBJ databases">
        <title>Genomic Encyclopedia of Type Strains, Phase III (KMG-III): the genomes of soil and plant-associated and newly described type strains.</title>
        <authorList>
            <person name="Whitman W."/>
        </authorList>
    </citation>
    <scope>NUCLEOTIDE SEQUENCE [LARGE SCALE GENOMIC DNA]</scope>
    <source>
        <strain evidence="2 3">MA-olki</strain>
    </source>
</reference>
<dbReference type="Proteomes" id="UP000244013">
    <property type="component" value="Unassembled WGS sequence"/>
</dbReference>
<feature type="transmembrane region" description="Helical" evidence="1">
    <location>
        <begin position="74"/>
        <end position="92"/>
    </location>
</feature>
<sequence length="124" mass="12986">MLGILRDVRVCEKFASFMGEMLVNASNETAGLPLPSQRVLLTRIALWSAAAGLLAAPAIAMIFTDAVRWDAADFLAAALLLAGIGLTIECAIRHIHGSGLRILAICATLAIGLLIWADAAVGVF</sequence>
<keyword evidence="1" id="KW-0812">Transmembrane</keyword>
<protein>
    <recommendedName>
        <fullName evidence="4">VIT family protein</fullName>
    </recommendedName>
</protein>
<evidence type="ECO:0000313" key="3">
    <source>
        <dbReference type="Proteomes" id="UP000244013"/>
    </source>
</evidence>
<proteinExistence type="predicted"/>
<dbReference type="GeneID" id="91007245"/>
<accession>A0A2T5TZG4</accession>
<keyword evidence="1" id="KW-0472">Membrane</keyword>
<evidence type="ECO:0000256" key="1">
    <source>
        <dbReference type="SAM" id="Phobius"/>
    </source>
</evidence>
<dbReference type="AlphaFoldDB" id="A0A2T5TZG4"/>
<comment type="caution">
    <text evidence="2">The sequence shown here is derived from an EMBL/GenBank/DDBJ whole genome shotgun (WGS) entry which is preliminary data.</text>
</comment>
<dbReference type="RefSeq" id="WP_244187160.1">
    <property type="nucleotide sequence ID" value="NZ_QAYE01000009.1"/>
</dbReference>
<feature type="transmembrane region" description="Helical" evidence="1">
    <location>
        <begin position="99"/>
        <end position="117"/>
    </location>
</feature>
<feature type="transmembrane region" description="Helical" evidence="1">
    <location>
        <begin position="44"/>
        <end position="62"/>
    </location>
</feature>
<keyword evidence="1" id="KW-1133">Transmembrane helix</keyword>